<dbReference type="EMBL" id="FOYT01000003">
    <property type="protein sequence ID" value="SFR66069.1"/>
    <property type="molecule type" value="Genomic_DNA"/>
</dbReference>
<reference evidence="3" key="1">
    <citation type="submission" date="2016-10" db="EMBL/GenBank/DDBJ databases">
        <authorList>
            <person name="Varghese N."/>
            <person name="Submissions S."/>
        </authorList>
    </citation>
    <scope>NUCLEOTIDE SEQUENCE [LARGE SCALE GENOMIC DNA]</scope>
    <source>
        <strain evidence="3">CGMCC 1.7736</strain>
    </source>
</reference>
<feature type="transmembrane region" description="Helical" evidence="1">
    <location>
        <begin position="27"/>
        <end position="44"/>
    </location>
</feature>
<gene>
    <name evidence="2" type="ORF">SAMN04487947_3256</name>
</gene>
<protein>
    <submittedName>
        <fullName evidence="2">Uncharacterized protein</fullName>
    </submittedName>
</protein>
<feature type="transmembrane region" description="Helical" evidence="1">
    <location>
        <begin position="50"/>
        <end position="67"/>
    </location>
</feature>
<keyword evidence="1" id="KW-0812">Transmembrane</keyword>
<evidence type="ECO:0000313" key="3">
    <source>
        <dbReference type="Proteomes" id="UP000198531"/>
    </source>
</evidence>
<keyword evidence="1" id="KW-0472">Membrane</keyword>
<keyword evidence="1" id="KW-1133">Transmembrane helix</keyword>
<name>A0A1I6IHE7_9EURY</name>
<organism evidence="2 3">
    <name type="scientific">Halogeometricum rufum</name>
    <dbReference type="NCBI Taxonomy" id="553469"/>
    <lineage>
        <taxon>Archaea</taxon>
        <taxon>Methanobacteriati</taxon>
        <taxon>Methanobacteriota</taxon>
        <taxon>Stenosarchaea group</taxon>
        <taxon>Halobacteria</taxon>
        <taxon>Halobacteriales</taxon>
        <taxon>Haloferacaceae</taxon>
        <taxon>Halogeometricum</taxon>
    </lineage>
</organism>
<sequence>MPSTNEVERPREAVTVAKRYLRRERPLNVLVVTLAVSVFLGTYLTASMLSAIAVAAVLVVAARAPVFRSRGTFRLRTDDPPAAVVEEFAGPTPPVLALQWGIADGVSVGDDAVRYRTSYLFGLRSVTVAVRTRTDTAADGERRVELELTADDRPWATYTATVSGEGDGTVVDVEYESDRRFGVRRVPQQFVAERYRDDVLTAQGYTVVERDAKFGL</sequence>
<dbReference type="OrthoDB" id="269652at2157"/>
<dbReference type="RefSeq" id="WP_089809542.1">
    <property type="nucleotide sequence ID" value="NZ_FOYT01000003.1"/>
</dbReference>
<keyword evidence="3" id="KW-1185">Reference proteome</keyword>
<dbReference type="Proteomes" id="UP000198531">
    <property type="component" value="Unassembled WGS sequence"/>
</dbReference>
<accession>A0A1I6IHE7</accession>
<evidence type="ECO:0000256" key="1">
    <source>
        <dbReference type="SAM" id="Phobius"/>
    </source>
</evidence>
<dbReference type="AlphaFoldDB" id="A0A1I6IHE7"/>
<proteinExistence type="predicted"/>
<evidence type="ECO:0000313" key="2">
    <source>
        <dbReference type="EMBL" id="SFR66069.1"/>
    </source>
</evidence>